<protein>
    <submittedName>
        <fullName evidence="2">Lantibiotic ABC transporter</fullName>
    </submittedName>
</protein>
<dbReference type="Pfam" id="PF12730">
    <property type="entry name" value="ABC2_membrane_4"/>
    <property type="match status" value="1"/>
</dbReference>
<sequence>MISLEFKKLKRKKFFVTLLIVCFISAIIQYIMGNMTYNGVKYGADVGWFLKNGLTVNSYYLFIPVFALIGMELFLLEERNNVYNNILTIPINKVKLIKSKISVMFIISLSYCLITLILMFLMELNFNGLSFTLCMQYFVKYLVHGLISCIISATIVSVMLYYKQNLQTAIAVGFVMSFVGVFVSQLNVAYLYIVNGMFYLSNSIYSNGFEKVISFLTILPVICLFFFYMNKNSKMS</sequence>
<feature type="transmembrane region" description="Helical" evidence="1">
    <location>
        <begin position="212"/>
        <end position="229"/>
    </location>
</feature>
<feature type="transmembrane region" description="Helical" evidence="1">
    <location>
        <begin position="101"/>
        <end position="121"/>
    </location>
</feature>
<accession>A0A4V6L1T1</accession>
<reference evidence="2 3" key="1">
    <citation type="submission" date="2019-05" db="EMBL/GenBank/DDBJ databases">
        <authorList>
            <consortium name="Pathogen Informatics"/>
        </authorList>
    </citation>
    <scope>NUCLEOTIDE SEQUENCE [LARGE SCALE GENOMIC DNA]</scope>
    <source>
        <strain evidence="2 3">NCTC5386</strain>
    </source>
</reference>
<organism evidence="2 3">
    <name type="scientific">Streptococcus pseudoporcinus</name>
    <dbReference type="NCBI Taxonomy" id="361101"/>
    <lineage>
        <taxon>Bacteria</taxon>
        <taxon>Bacillati</taxon>
        <taxon>Bacillota</taxon>
        <taxon>Bacilli</taxon>
        <taxon>Lactobacillales</taxon>
        <taxon>Streptococcaceae</taxon>
        <taxon>Streptococcus</taxon>
    </lineage>
</organism>
<name>A0A4V6L1T1_9STRE</name>
<feature type="transmembrane region" description="Helical" evidence="1">
    <location>
        <begin position="14"/>
        <end position="32"/>
    </location>
</feature>
<keyword evidence="1" id="KW-0472">Membrane</keyword>
<dbReference type="RefSeq" id="WP_077322203.1">
    <property type="nucleotide sequence ID" value="NZ_CABEHT010000001.1"/>
</dbReference>
<dbReference type="AlphaFoldDB" id="A0A4V6L1T1"/>
<dbReference type="EMBL" id="CABEHT010000001">
    <property type="protein sequence ID" value="VTS12867.1"/>
    <property type="molecule type" value="Genomic_DNA"/>
</dbReference>
<feature type="transmembrane region" description="Helical" evidence="1">
    <location>
        <begin position="141"/>
        <end position="162"/>
    </location>
</feature>
<feature type="transmembrane region" description="Helical" evidence="1">
    <location>
        <begin position="169"/>
        <end position="192"/>
    </location>
</feature>
<evidence type="ECO:0000256" key="1">
    <source>
        <dbReference type="SAM" id="Phobius"/>
    </source>
</evidence>
<dbReference type="Proteomes" id="UP000394068">
    <property type="component" value="Unassembled WGS sequence"/>
</dbReference>
<keyword evidence="1" id="KW-1133">Transmembrane helix</keyword>
<proteinExistence type="predicted"/>
<feature type="transmembrane region" description="Helical" evidence="1">
    <location>
        <begin position="58"/>
        <end position="76"/>
    </location>
</feature>
<keyword evidence="1" id="KW-0812">Transmembrane</keyword>
<gene>
    <name evidence="2" type="ORF">NCTC5386_00704</name>
</gene>
<evidence type="ECO:0000313" key="2">
    <source>
        <dbReference type="EMBL" id="VTS12867.1"/>
    </source>
</evidence>
<evidence type="ECO:0000313" key="3">
    <source>
        <dbReference type="Proteomes" id="UP000394068"/>
    </source>
</evidence>